<organism evidence="3 4">
    <name type="scientific">Ambispora leptoticha</name>
    <dbReference type="NCBI Taxonomy" id="144679"/>
    <lineage>
        <taxon>Eukaryota</taxon>
        <taxon>Fungi</taxon>
        <taxon>Fungi incertae sedis</taxon>
        <taxon>Mucoromycota</taxon>
        <taxon>Glomeromycotina</taxon>
        <taxon>Glomeromycetes</taxon>
        <taxon>Archaeosporales</taxon>
        <taxon>Ambisporaceae</taxon>
        <taxon>Ambispora</taxon>
    </lineage>
</organism>
<evidence type="ECO:0000256" key="2">
    <source>
        <dbReference type="SAM" id="Phobius"/>
    </source>
</evidence>
<keyword evidence="2" id="KW-1133">Transmembrane helix</keyword>
<evidence type="ECO:0000256" key="1">
    <source>
        <dbReference type="SAM" id="MobiDB-lite"/>
    </source>
</evidence>
<gene>
    <name evidence="3" type="ORF">ALEPTO_LOCUS5196</name>
</gene>
<keyword evidence="2" id="KW-0812">Transmembrane</keyword>
<comment type="caution">
    <text evidence="3">The sequence shown here is derived from an EMBL/GenBank/DDBJ whole genome shotgun (WGS) entry which is preliminary data.</text>
</comment>
<dbReference type="OrthoDB" id="3251871at2759"/>
<protein>
    <submittedName>
        <fullName evidence="3">14115_t:CDS:1</fullName>
    </submittedName>
</protein>
<keyword evidence="4" id="KW-1185">Reference proteome</keyword>
<feature type="compositionally biased region" description="Basic and acidic residues" evidence="1">
    <location>
        <begin position="399"/>
        <end position="412"/>
    </location>
</feature>
<dbReference type="Proteomes" id="UP000789508">
    <property type="component" value="Unassembled WGS sequence"/>
</dbReference>
<feature type="transmembrane region" description="Helical" evidence="2">
    <location>
        <begin position="248"/>
        <end position="270"/>
    </location>
</feature>
<accession>A0A9N9APQ0</accession>
<dbReference type="EMBL" id="CAJVPS010001397">
    <property type="protein sequence ID" value="CAG8536497.1"/>
    <property type="molecule type" value="Genomic_DNA"/>
</dbReference>
<feature type="region of interest" description="Disordered" evidence="1">
    <location>
        <begin position="392"/>
        <end position="420"/>
    </location>
</feature>
<sequence length="558" mass="64085">MSKMITPIKDNEFDIIIKVSSSLNVLSVVSSFAVITIYLLMRKYYPAMVDRVSLRLGVATSVADMMYAFIQLTIVVTKDVWAFVFTSLLAVFFSCCIALAKSSNNVSARIQRTSKLRKILFHRINIPGRIDFLIASDSINVRIRQARTLMLVPRYRHTTKHHMAMDHTIRVARTFNNLLRDSIHNNLGSGDSNNPYDCSDIRKYPTKTFHLISMIVRKISWYPVVPVITQSSSFLVETVAYSEKRLSYMILLLAITCVSIQGFLNALVFANDIAVTRACRALKEYLWRKYVDEYEIRYPHRSQNKRHYNKNSSMEIKRQKITKNENIPEIVIENSQTELEASIKNQSYNRKEDKKLVQIWEPTLLEYIQYQAISKILKAPEEKLKIERTNSRINNNDNSTKRISKDNKKIEGSKILSSSSSSALSVQEDVPTRIPSSSLTLPAYRNKAEDYSEHEFGNDDDRAASSPISTTFGIGKEEEENNQEGNGEYFVPSGLSDFLTPSLKNNNGIDEEKEVDDIEAEDLFDIYCEFNEVEGGCNENKFNKKRMKNAFEEFMRKL</sequence>
<reference evidence="3" key="1">
    <citation type="submission" date="2021-06" db="EMBL/GenBank/DDBJ databases">
        <authorList>
            <person name="Kallberg Y."/>
            <person name="Tangrot J."/>
            <person name="Rosling A."/>
        </authorList>
    </citation>
    <scope>NUCLEOTIDE SEQUENCE</scope>
    <source>
        <strain evidence="3">FL130A</strain>
    </source>
</reference>
<evidence type="ECO:0000313" key="3">
    <source>
        <dbReference type="EMBL" id="CAG8536497.1"/>
    </source>
</evidence>
<name>A0A9N9APQ0_9GLOM</name>
<dbReference type="AlphaFoldDB" id="A0A9N9APQ0"/>
<feature type="transmembrane region" description="Helical" evidence="2">
    <location>
        <begin position="15"/>
        <end position="40"/>
    </location>
</feature>
<feature type="transmembrane region" description="Helical" evidence="2">
    <location>
        <begin position="52"/>
        <end position="74"/>
    </location>
</feature>
<feature type="transmembrane region" description="Helical" evidence="2">
    <location>
        <begin position="80"/>
        <end position="100"/>
    </location>
</feature>
<evidence type="ECO:0000313" key="4">
    <source>
        <dbReference type="Proteomes" id="UP000789508"/>
    </source>
</evidence>
<keyword evidence="2" id="KW-0472">Membrane</keyword>
<proteinExistence type="predicted"/>